<feature type="compositionally biased region" description="Low complexity" evidence="1">
    <location>
        <begin position="7"/>
        <end position="21"/>
    </location>
</feature>
<evidence type="ECO:0000313" key="3">
    <source>
        <dbReference type="Proteomes" id="UP000195321"/>
    </source>
</evidence>
<dbReference type="AlphaFoldDB" id="A0A1Y3MQF3"/>
<sequence length="214" mass="25196">MFYNNKYSYPEQPYYPQNQEQRYQEQHFEEQEPQQQEFQYQQNSYLAQQTQEAQYHQNPYTAQQPHETQHHQNPYVTQPGQETQYQQNPYVAPQAPYQQPQMYQPYQDTRVSPPTPTLDPTQPQILPPAPTTAIPTEPTQQQIQQVVGTQFLSLKKPVLDFVKPWVEYGMNEAKHTSAKHAMTEVAAIMFLVGKGFNPTIAHYIVESWEKNEQF</sequence>
<evidence type="ECO:0008006" key="4">
    <source>
        <dbReference type="Google" id="ProtNLM"/>
    </source>
</evidence>
<dbReference type="RefSeq" id="WP_016114654.1">
    <property type="nucleotide sequence ID" value="NZ_CP189809.1"/>
</dbReference>
<feature type="region of interest" description="Disordered" evidence="1">
    <location>
        <begin position="1"/>
        <end position="80"/>
    </location>
</feature>
<dbReference type="Proteomes" id="UP000195321">
    <property type="component" value="Unassembled WGS sequence"/>
</dbReference>
<comment type="caution">
    <text evidence="2">The sequence shown here is derived from an EMBL/GenBank/DDBJ whole genome shotgun (WGS) entry which is preliminary data.</text>
</comment>
<organism evidence="2 3">
    <name type="scientific">Bacillus pseudomycoides</name>
    <dbReference type="NCBI Taxonomy" id="64104"/>
    <lineage>
        <taxon>Bacteria</taxon>
        <taxon>Bacillati</taxon>
        <taxon>Bacillota</taxon>
        <taxon>Bacilli</taxon>
        <taxon>Bacillales</taxon>
        <taxon>Bacillaceae</taxon>
        <taxon>Bacillus</taxon>
        <taxon>Bacillus cereus group</taxon>
    </lineage>
</organism>
<proteinExistence type="predicted"/>
<name>A0A1Y3MQF3_9BACI</name>
<gene>
    <name evidence="2" type="ORF">BW425_08130</name>
</gene>
<accession>A0A1Y3MQF3</accession>
<evidence type="ECO:0000256" key="1">
    <source>
        <dbReference type="SAM" id="MobiDB-lite"/>
    </source>
</evidence>
<reference evidence="2 3" key="1">
    <citation type="submission" date="2017-02" db="EMBL/GenBank/DDBJ databases">
        <title>Bacillus pseudomycoides isolate FSL K6-0042.</title>
        <authorList>
            <person name="Kovac J."/>
        </authorList>
    </citation>
    <scope>NUCLEOTIDE SEQUENCE [LARGE SCALE GENOMIC DNA]</scope>
    <source>
        <strain evidence="2 3">FSL K6-0042</strain>
    </source>
</reference>
<feature type="compositionally biased region" description="Low complexity" evidence="1">
    <location>
        <begin position="33"/>
        <end position="42"/>
    </location>
</feature>
<feature type="compositionally biased region" description="Polar residues" evidence="1">
    <location>
        <begin position="43"/>
        <end position="80"/>
    </location>
</feature>
<protein>
    <recommendedName>
        <fullName evidence="4">Group-specific protein</fullName>
    </recommendedName>
</protein>
<evidence type="ECO:0000313" key="2">
    <source>
        <dbReference type="EMBL" id="OUM49373.1"/>
    </source>
</evidence>
<dbReference type="EMBL" id="MWPX01000006">
    <property type="protein sequence ID" value="OUM49373.1"/>
    <property type="molecule type" value="Genomic_DNA"/>
</dbReference>